<accession>A0A542UG29</accession>
<dbReference type="AlphaFoldDB" id="A0A542UG29"/>
<dbReference type="InterPro" id="IPR014710">
    <property type="entry name" value="RmlC-like_jellyroll"/>
</dbReference>
<protein>
    <submittedName>
        <fullName evidence="2">Uncharacterized protein</fullName>
    </submittedName>
</protein>
<sequence>MVYRGEEPSRARANAVHFALGARTAWHSHGLGQTLVWTPPGEEHGHGAAPVRHFLPGLIGRVLTGRINPVRVFDLTLPLDRAAEGFTRPWTHVAPSRPRSGPDPRAGHGLSGYRCRLFGPAVTWAPRRPSPHSHRHRSRRPAGTPPLRP</sequence>
<dbReference type="Gene3D" id="2.60.120.10">
    <property type="entry name" value="Jelly Rolls"/>
    <property type="match status" value="1"/>
</dbReference>
<comment type="caution">
    <text evidence="2">The sequence shown here is derived from an EMBL/GenBank/DDBJ whole genome shotgun (WGS) entry which is preliminary data.</text>
</comment>
<keyword evidence="3" id="KW-1185">Reference proteome</keyword>
<gene>
    <name evidence="2" type="ORF">FB563_3037</name>
</gene>
<dbReference type="Proteomes" id="UP000318103">
    <property type="component" value="Unassembled WGS sequence"/>
</dbReference>
<proteinExistence type="predicted"/>
<reference evidence="2 3" key="1">
    <citation type="submission" date="2019-06" db="EMBL/GenBank/DDBJ databases">
        <title>Sequencing the genomes of 1000 actinobacteria strains.</title>
        <authorList>
            <person name="Klenk H.-P."/>
        </authorList>
    </citation>
    <scope>NUCLEOTIDE SEQUENCE [LARGE SCALE GENOMIC DNA]</scope>
    <source>
        <strain evidence="2 3">DSM 41929</strain>
    </source>
</reference>
<evidence type="ECO:0000313" key="3">
    <source>
        <dbReference type="Proteomes" id="UP000318103"/>
    </source>
</evidence>
<evidence type="ECO:0000256" key="1">
    <source>
        <dbReference type="SAM" id="MobiDB-lite"/>
    </source>
</evidence>
<feature type="region of interest" description="Disordered" evidence="1">
    <location>
        <begin position="124"/>
        <end position="149"/>
    </location>
</feature>
<feature type="region of interest" description="Disordered" evidence="1">
    <location>
        <begin position="89"/>
        <end position="111"/>
    </location>
</feature>
<name>A0A542UG29_9ACTN</name>
<dbReference type="EMBL" id="VFNX01000001">
    <property type="protein sequence ID" value="TQK98029.1"/>
    <property type="molecule type" value="Genomic_DNA"/>
</dbReference>
<evidence type="ECO:0000313" key="2">
    <source>
        <dbReference type="EMBL" id="TQK98029.1"/>
    </source>
</evidence>
<feature type="compositionally biased region" description="Basic residues" evidence="1">
    <location>
        <begin position="129"/>
        <end position="140"/>
    </location>
</feature>
<organism evidence="2 3">
    <name type="scientific">Streptomyces puniciscabiei</name>
    <dbReference type="NCBI Taxonomy" id="164348"/>
    <lineage>
        <taxon>Bacteria</taxon>
        <taxon>Bacillati</taxon>
        <taxon>Actinomycetota</taxon>
        <taxon>Actinomycetes</taxon>
        <taxon>Kitasatosporales</taxon>
        <taxon>Streptomycetaceae</taxon>
        <taxon>Streptomyces</taxon>
    </lineage>
</organism>